<feature type="region of interest" description="Disordered" evidence="1">
    <location>
        <begin position="317"/>
        <end position="397"/>
    </location>
</feature>
<feature type="compositionally biased region" description="Pro residues" evidence="1">
    <location>
        <begin position="786"/>
        <end position="795"/>
    </location>
</feature>
<feature type="compositionally biased region" description="Polar residues" evidence="1">
    <location>
        <begin position="453"/>
        <end position="470"/>
    </location>
</feature>
<keyword evidence="3" id="KW-0418">Kinase</keyword>
<organism evidence="2 3">
    <name type="scientific">Aplysia californica</name>
    <name type="common">California sea hare</name>
    <dbReference type="NCBI Taxonomy" id="6500"/>
    <lineage>
        <taxon>Eukaryota</taxon>
        <taxon>Metazoa</taxon>
        <taxon>Spiralia</taxon>
        <taxon>Lophotrochozoa</taxon>
        <taxon>Mollusca</taxon>
        <taxon>Gastropoda</taxon>
        <taxon>Heterobranchia</taxon>
        <taxon>Euthyneura</taxon>
        <taxon>Tectipleura</taxon>
        <taxon>Aplysiida</taxon>
        <taxon>Aplysioidea</taxon>
        <taxon>Aplysiidae</taxon>
        <taxon>Aplysia</taxon>
    </lineage>
</organism>
<feature type="compositionally biased region" description="Basic and acidic residues" evidence="1">
    <location>
        <begin position="227"/>
        <end position="246"/>
    </location>
</feature>
<feature type="region of interest" description="Disordered" evidence="1">
    <location>
        <begin position="1"/>
        <end position="72"/>
    </location>
</feature>
<feature type="compositionally biased region" description="Polar residues" evidence="1">
    <location>
        <begin position="492"/>
        <end position="505"/>
    </location>
</feature>
<protein>
    <submittedName>
        <fullName evidence="3">Alpha-protein kinase 1</fullName>
    </submittedName>
</protein>
<evidence type="ECO:0000313" key="2">
    <source>
        <dbReference type="Proteomes" id="UP000694888"/>
    </source>
</evidence>
<feature type="compositionally biased region" description="Low complexity" evidence="1">
    <location>
        <begin position="660"/>
        <end position="669"/>
    </location>
</feature>
<dbReference type="GO" id="GO:0016301">
    <property type="term" value="F:kinase activity"/>
    <property type="evidence" value="ECO:0007669"/>
    <property type="project" value="UniProtKB-KW"/>
</dbReference>
<evidence type="ECO:0000256" key="1">
    <source>
        <dbReference type="SAM" id="MobiDB-lite"/>
    </source>
</evidence>
<feature type="compositionally biased region" description="Low complexity" evidence="1">
    <location>
        <begin position="291"/>
        <end position="304"/>
    </location>
</feature>
<feature type="compositionally biased region" description="Low complexity" evidence="1">
    <location>
        <begin position="953"/>
        <end position="965"/>
    </location>
</feature>
<feature type="compositionally biased region" description="Basic and acidic residues" evidence="1">
    <location>
        <begin position="364"/>
        <end position="375"/>
    </location>
</feature>
<keyword evidence="3" id="KW-0808">Transferase</keyword>
<accession>A0ABM0KBA5</accession>
<feature type="compositionally biased region" description="Basic and acidic residues" evidence="1">
    <location>
        <begin position="327"/>
        <end position="357"/>
    </location>
</feature>
<feature type="region of interest" description="Disordered" evidence="1">
    <location>
        <begin position="448"/>
        <end position="536"/>
    </location>
</feature>
<feature type="non-terminal residue" evidence="3">
    <location>
        <position position="1253"/>
    </location>
</feature>
<feature type="region of interest" description="Disordered" evidence="1">
    <location>
        <begin position="140"/>
        <end position="255"/>
    </location>
</feature>
<feature type="region of interest" description="Disordered" evidence="1">
    <location>
        <begin position="774"/>
        <end position="898"/>
    </location>
</feature>
<feature type="compositionally biased region" description="Basic residues" evidence="1">
    <location>
        <begin position="935"/>
        <end position="950"/>
    </location>
</feature>
<dbReference type="Proteomes" id="UP000694888">
    <property type="component" value="Unplaced"/>
</dbReference>
<feature type="compositionally biased region" description="Polar residues" evidence="1">
    <location>
        <begin position="22"/>
        <end position="41"/>
    </location>
</feature>
<feature type="compositionally biased region" description="Acidic residues" evidence="1">
    <location>
        <begin position="57"/>
        <end position="70"/>
    </location>
</feature>
<sequence length="1253" mass="133935">MTLKGPDVVGATGSTMPGLVGNGNQSSAGLSGNKKSSTTNPAPHLHSQPPPMLAGVDVEEEEEEEEEEVEDRVVMMMSSRSEEDGEDEVDARLTLTPESCADTTTRPAHAHHHPAHNLPHLPHLIPHHTHHSVVIIQQAGVSPSPSGKCPGGTGCDRVDNDDDDDDNTVHHPHHRETNPNPLEKGTQLPPGDVAPRSSRRYPREETTMASYSSDSEDLDDSTSSLDRQSDHSLGDARAVDIHRTDSPDDVTVDPQWYGDDSQMTSSCPEETAGDVIHHVEDKIEAGDRDNNNGVNDNNNNNSNNIHAVHTRDYEVLGDGSNRLQGGDNDRLDAKNTQRENISSRKEIRSVKRADRSGRLQGRPSCDKPIAKENEHSSSLSFTDRSDSEGFSAGDSRHKCVTSEEILTSEPSDKDAVVQSVLLVDDRAAEKSVIVGHMGDEVCDDKSQVVEGESSFSASENTAPNVCSGTEETAGDVSVDGEQKEVESAGQEVISQQLPQESQRQRSLGPEASCGGASPDTKPSKAQKQLQRSSSYPEVKKKVLFTPIRPSPEESGLFPGKQSLSASQAGVVVPDSEVGSSGSCATSAVEKQTSTTCATHVDQSVEAEVASSSCEQTLTEQDTTSLLPQASRDVGLKRQKAQPSNPPVARVNPQANPNASQPLQQQQHQLQQQQQQQQQLQQQQLQQMQQQQQQQQQLKMQQQIQHQQAHQYMTYCQQMFPGSGGGFFLSDSSGGFFPSSGYPVLYVQGPGGSYYVTQDFSNGDYCSAMPGMTQTAATHAPSSSKLLPPPAAPSPLPTGSEVKYSNPTEVAGKSPQPQVCGKTVPIPACVTSTGGTPHKDGRSSSSSHSRHGLDPLTDVTACRQGRAGKEEGHHHHTRRGAATPPGKRRHKQPLLPDPMIPKFSELASMVSPALHSHALPAEILNSAMQLQQQQQQHHHHHHQQHQQHQHHLVPPTQQTPLPSHLQPHPHHHHHPAHPLQMLPHTQSPVLHHPHPHHHHHPASGSANNSPPVFSADLHTCANNSNNNHTTTPVFVQPGLSAGDVSSSTLPHTAAVTPSAATTIAATAAVAVPSNLVSGVQGHGNNLTPTATDATISNTANSSSTCDNPLSDAVDFGYATHPVGYVTDATGLVIYGPQPTSGGVGGVAGGVAGGVPATFGVRLDSSAHHDHIAHTLPPPSPAQAAAAVAAMLQQQHQHYHHQQQQQLQQQQQQHAQASSNSAAGTEPQETVVGPASGLMPVTQQMPLLSPRQQQQ</sequence>
<evidence type="ECO:0000313" key="3">
    <source>
        <dbReference type="RefSeq" id="XP_005113466.1"/>
    </source>
</evidence>
<dbReference type="GeneID" id="101849752"/>
<feature type="compositionally biased region" description="Polar residues" evidence="1">
    <location>
        <begin position="613"/>
        <end position="627"/>
    </location>
</feature>
<feature type="region of interest" description="Disordered" evidence="1">
    <location>
        <begin position="613"/>
        <end position="669"/>
    </location>
</feature>
<feature type="compositionally biased region" description="Basic residues" evidence="1">
    <location>
        <begin position="990"/>
        <end position="1000"/>
    </location>
</feature>
<name>A0ABM0KBA5_APLCA</name>
<feature type="region of interest" description="Disordered" evidence="1">
    <location>
        <begin position="1190"/>
        <end position="1253"/>
    </location>
</feature>
<dbReference type="PANTHER" id="PTHR14596">
    <property type="entry name" value="ZINC FINGER PROTEIN"/>
    <property type="match status" value="1"/>
</dbReference>
<feature type="compositionally biased region" description="Polar residues" evidence="1">
    <location>
        <begin position="1239"/>
        <end position="1253"/>
    </location>
</feature>
<dbReference type="RefSeq" id="XP_005113466.1">
    <property type="nucleotide sequence ID" value="XM_005113409.3"/>
</dbReference>
<keyword evidence="2" id="KW-1185">Reference proteome</keyword>
<feature type="compositionally biased region" description="Low complexity" evidence="1">
    <location>
        <begin position="1190"/>
        <end position="1214"/>
    </location>
</feature>
<reference evidence="3" key="1">
    <citation type="submission" date="2025-08" db="UniProtKB">
        <authorList>
            <consortium name="RefSeq"/>
        </authorList>
    </citation>
    <scope>IDENTIFICATION</scope>
</reference>
<feature type="region of interest" description="Disordered" evidence="1">
    <location>
        <begin position="284"/>
        <end position="305"/>
    </location>
</feature>
<feature type="region of interest" description="Disordered" evidence="1">
    <location>
        <begin position="927"/>
        <end position="1033"/>
    </location>
</feature>
<feature type="compositionally biased region" description="Polar residues" evidence="1">
    <location>
        <begin position="523"/>
        <end position="535"/>
    </location>
</feature>
<proteinExistence type="predicted"/>
<feature type="compositionally biased region" description="Basic residues" evidence="1">
    <location>
        <begin position="966"/>
        <end position="975"/>
    </location>
</feature>
<feature type="region of interest" description="Disordered" evidence="1">
    <location>
        <begin position="101"/>
        <end position="124"/>
    </location>
</feature>
<dbReference type="PANTHER" id="PTHR14596:SF72">
    <property type="entry name" value="ZINC FINGER PROTEIN MSN2-RELATED"/>
    <property type="match status" value="1"/>
</dbReference>
<feature type="compositionally biased region" description="Polar residues" evidence="1">
    <location>
        <begin position="1019"/>
        <end position="1032"/>
    </location>
</feature>
<gene>
    <name evidence="3" type="primary">LOC101849752</name>
</gene>